<proteinExistence type="predicted"/>
<dbReference type="EMBL" id="LFZN01000035">
    <property type="protein sequence ID" value="KXT02939.1"/>
    <property type="molecule type" value="Genomic_DNA"/>
</dbReference>
<dbReference type="Proteomes" id="UP000070133">
    <property type="component" value="Unassembled WGS sequence"/>
</dbReference>
<evidence type="ECO:0000313" key="2">
    <source>
        <dbReference type="EMBL" id="KXT02939.1"/>
    </source>
</evidence>
<reference evidence="2 3" key="1">
    <citation type="submission" date="2015-07" db="EMBL/GenBank/DDBJ databases">
        <title>Comparative genomics of the Sigatoka disease complex on banana suggests a link between parallel evolutionary changes in Pseudocercospora fijiensis and Pseudocercospora eumusae and increased virulence on the banana host.</title>
        <authorList>
            <person name="Chang T.-C."/>
            <person name="Salvucci A."/>
            <person name="Crous P.W."/>
            <person name="Stergiopoulos I."/>
        </authorList>
    </citation>
    <scope>NUCLEOTIDE SEQUENCE [LARGE SCALE GENOMIC DNA]</scope>
    <source>
        <strain evidence="2 3">CBS 114824</strain>
    </source>
</reference>
<accession>A0A139HKP3</accession>
<evidence type="ECO:0000256" key="1">
    <source>
        <dbReference type="SAM" id="MobiDB-lite"/>
    </source>
</evidence>
<gene>
    <name evidence="2" type="ORF">AC578_10598</name>
</gene>
<comment type="caution">
    <text evidence="2">The sequence shown here is derived from an EMBL/GenBank/DDBJ whole genome shotgun (WGS) entry which is preliminary data.</text>
</comment>
<dbReference type="PANTHER" id="PTHR42085:SF2">
    <property type="entry name" value="F-BOX DOMAIN-CONTAINING PROTEIN"/>
    <property type="match status" value="1"/>
</dbReference>
<feature type="region of interest" description="Disordered" evidence="1">
    <location>
        <begin position="250"/>
        <end position="308"/>
    </location>
</feature>
<dbReference type="PANTHER" id="PTHR42085">
    <property type="entry name" value="F-BOX DOMAIN-CONTAINING PROTEIN"/>
    <property type="match status" value="1"/>
</dbReference>
<name>A0A139HKP3_9PEZI</name>
<protein>
    <recommendedName>
        <fullName evidence="4">F-box domain-containing protein</fullName>
    </recommendedName>
</protein>
<evidence type="ECO:0000313" key="3">
    <source>
        <dbReference type="Proteomes" id="UP000070133"/>
    </source>
</evidence>
<dbReference type="AlphaFoldDB" id="A0A139HKP3"/>
<sequence length="308" mass="34840">MSRPPPPTDCINNHTNLHTMPVTSHKADQAKTGFLDLPPELRNAIYDFALVRPDPIRFELARNNEFGDISRIHSYQYGYFALNLLRTCAQVFHEATKVFYGANTFRFMNGFETAMFFRKQKTWSVEDLCNIEICHTDYLEVEDMVHSLRGAKNLKHIMIDMNWEPFLDLSSEAPDAAAIAATLQPLAEIIYHNQETKDKQEVLATFCFGEYSGGKDGVFEETEHSAKLETAVRGRLYDVIPDGEVISSRCLSDEESSRLSGRGYEMEDVETTDFETEDDADSSGDEASMIDDEESSSEESDDSDDMGD</sequence>
<evidence type="ECO:0008006" key="4">
    <source>
        <dbReference type="Google" id="ProtNLM"/>
    </source>
</evidence>
<organism evidence="2 3">
    <name type="scientific">Pseudocercospora eumusae</name>
    <dbReference type="NCBI Taxonomy" id="321146"/>
    <lineage>
        <taxon>Eukaryota</taxon>
        <taxon>Fungi</taxon>
        <taxon>Dikarya</taxon>
        <taxon>Ascomycota</taxon>
        <taxon>Pezizomycotina</taxon>
        <taxon>Dothideomycetes</taxon>
        <taxon>Dothideomycetidae</taxon>
        <taxon>Mycosphaerellales</taxon>
        <taxon>Mycosphaerellaceae</taxon>
        <taxon>Pseudocercospora</taxon>
    </lineage>
</organism>
<dbReference type="InterPro" id="IPR038883">
    <property type="entry name" value="AN11006-like"/>
</dbReference>
<keyword evidence="3" id="KW-1185">Reference proteome</keyword>
<feature type="compositionally biased region" description="Acidic residues" evidence="1">
    <location>
        <begin position="266"/>
        <end position="308"/>
    </location>
</feature>